<evidence type="ECO:0000313" key="2">
    <source>
        <dbReference type="Proteomes" id="UP001163105"/>
    </source>
</evidence>
<reference evidence="1" key="1">
    <citation type="submission" date="2023-01" db="EMBL/GenBank/DDBJ databases">
        <title>The growth and conidiation of Purpureocillium lavendulum are regulated by nitrogen source and histone H3K14 acetylation.</title>
        <authorList>
            <person name="Tang P."/>
            <person name="Han J."/>
            <person name="Zhang C."/>
            <person name="Tang P."/>
            <person name="Qi F."/>
            <person name="Zhang K."/>
            <person name="Liang L."/>
        </authorList>
    </citation>
    <scope>NUCLEOTIDE SEQUENCE</scope>
    <source>
        <strain evidence="1">YMF1.00683</strain>
    </source>
</reference>
<gene>
    <name evidence="1" type="ORF">O9K51_10747</name>
</gene>
<dbReference type="Proteomes" id="UP001163105">
    <property type="component" value="Unassembled WGS sequence"/>
</dbReference>
<keyword evidence="2" id="KW-1185">Reference proteome</keyword>
<comment type="caution">
    <text evidence="1">The sequence shown here is derived from an EMBL/GenBank/DDBJ whole genome shotgun (WGS) entry which is preliminary data.</text>
</comment>
<proteinExistence type="predicted"/>
<evidence type="ECO:0000313" key="1">
    <source>
        <dbReference type="EMBL" id="KAJ6436630.1"/>
    </source>
</evidence>
<name>A0AB34FBQ6_9HYPO</name>
<dbReference type="EMBL" id="JAQHRD010000018">
    <property type="protein sequence ID" value="KAJ6436630.1"/>
    <property type="molecule type" value="Genomic_DNA"/>
</dbReference>
<accession>A0AB34FBQ6</accession>
<sequence length="186" mass="21520">MSQQDTWTLVLYRKPSGRTTQRRLEFNIISYEEPPDCTSDIVRVSQWIARSRDEKRNLVVLIERKLKVVFGKAPDKGLQQISRSFSQAGNRGEALETLLSMWERAKCSKQSITALRHDTKTHGKFEVANAKVDQWIGNFMTGFAEFYDHTHRDGPRYSKNNERWLHGILRATRLASELASTQTDFS</sequence>
<protein>
    <submittedName>
        <fullName evidence="1">Uncharacterized protein</fullName>
    </submittedName>
</protein>
<organism evidence="1 2">
    <name type="scientific">Purpureocillium lavendulum</name>
    <dbReference type="NCBI Taxonomy" id="1247861"/>
    <lineage>
        <taxon>Eukaryota</taxon>
        <taxon>Fungi</taxon>
        <taxon>Dikarya</taxon>
        <taxon>Ascomycota</taxon>
        <taxon>Pezizomycotina</taxon>
        <taxon>Sordariomycetes</taxon>
        <taxon>Hypocreomycetidae</taxon>
        <taxon>Hypocreales</taxon>
        <taxon>Ophiocordycipitaceae</taxon>
        <taxon>Purpureocillium</taxon>
    </lineage>
</organism>
<dbReference type="AlphaFoldDB" id="A0AB34FBQ6"/>